<dbReference type="Gene3D" id="3.30.30.10">
    <property type="entry name" value="Knottin, scorpion toxin-like"/>
    <property type="match status" value="1"/>
</dbReference>
<dbReference type="EMBL" id="CP144745">
    <property type="protein sequence ID" value="WVZ53723.1"/>
    <property type="molecule type" value="Genomic_DNA"/>
</dbReference>
<evidence type="ECO:0008006" key="4">
    <source>
        <dbReference type="Google" id="ProtNLM"/>
    </source>
</evidence>
<dbReference type="Proteomes" id="UP001341281">
    <property type="component" value="Chromosome 01"/>
</dbReference>
<keyword evidence="1" id="KW-0732">Signal</keyword>
<dbReference type="AlphaFoldDB" id="A0AAQ3SEZ2"/>
<proteinExistence type="predicted"/>
<evidence type="ECO:0000313" key="2">
    <source>
        <dbReference type="EMBL" id="WVZ53723.1"/>
    </source>
</evidence>
<evidence type="ECO:0000256" key="1">
    <source>
        <dbReference type="SAM" id="SignalP"/>
    </source>
</evidence>
<feature type="chain" id="PRO_5042836096" description="Defensin" evidence="1">
    <location>
        <begin position="32"/>
        <end position="83"/>
    </location>
</feature>
<sequence>MESSSRNTFASAAVLLLLVAYMATEMMLVAAGECQERSQRYEVSKSWCTNKDCREVCQSESPKFTGGECTPVFGDCYCKYHCP</sequence>
<dbReference type="InterPro" id="IPR036574">
    <property type="entry name" value="Scorpion_toxin-like_sf"/>
</dbReference>
<keyword evidence="3" id="KW-1185">Reference proteome</keyword>
<organism evidence="2 3">
    <name type="scientific">Paspalum notatum var. saurae</name>
    <dbReference type="NCBI Taxonomy" id="547442"/>
    <lineage>
        <taxon>Eukaryota</taxon>
        <taxon>Viridiplantae</taxon>
        <taxon>Streptophyta</taxon>
        <taxon>Embryophyta</taxon>
        <taxon>Tracheophyta</taxon>
        <taxon>Spermatophyta</taxon>
        <taxon>Magnoliopsida</taxon>
        <taxon>Liliopsida</taxon>
        <taxon>Poales</taxon>
        <taxon>Poaceae</taxon>
        <taxon>PACMAD clade</taxon>
        <taxon>Panicoideae</taxon>
        <taxon>Andropogonodae</taxon>
        <taxon>Paspaleae</taxon>
        <taxon>Paspalinae</taxon>
        <taxon>Paspalum</taxon>
    </lineage>
</organism>
<name>A0AAQ3SEZ2_PASNO</name>
<feature type="signal peptide" evidence="1">
    <location>
        <begin position="1"/>
        <end position="31"/>
    </location>
</feature>
<evidence type="ECO:0000313" key="3">
    <source>
        <dbReference type="Proteomes" id="UP001341281"/>
    </source>
</evidence>
<gene>
    <name evidence="2" type="ORF">U9M48_004628</name>
</gene>
<accession>A0AAQ3SEZ2</accession>
<reference evidence="2 3" key="1">
    <citation type="submission" date="2024-02" db="EMBL/GenBank/DDBJ databases">
        <title>High-quality chromosome-scale genome assembly of Pensacola bahiagrass (Paspalum notatum Flugge var. saurae).</title>
        <authorList>
            <person name="Vega J.M."/>
            <person name="Podio M."/>
            <person name="Orjuela J."/>
            <person name="Siena L.A."/>
            <person name="Pessino S.C."/>
            <person name="Combes M.C."/>
            <person name="Mariac C."/>
            <person name="Albertini E."/>
            <person name="Pupilli F."/>
            <person name="Ortiz J.P.A."/>
            <person name="Leblanc O."/>
        </authorList>
    </citation>
    <scope>NUCLEOTIDE SEQUENCE [LARGE SCALE GENOMIC DNA]</scope>
    <source>
        <strain evidence="2">R1</strain>
        <tissue evidence="2">Leaf</tissue>
    </source>
</reference>
<protein>
    <recommendedName>
        <fullName evidence="4">Defensin</fullName>
    </recommendedName>
</protein>